<accession>A0A0A9FI05</accession>
<organism evidence="1">
    <name type="scientific">Arundo donax</name>
    <name type="common">Giant reed</name>
    <name type="synonym">Donax arundinaceus</name>
    <dbReference type="NCBI Taxonomy" id="35708"/>
    <lineage>
        <taxon>Eukaryota</taxon>
        <taxon>Viridiplantae</taxon>
        <taxon>Streptophyta</taxon>
        <taxon>Embryophyta</taxon>
        <taxon>Tracheophyta</taxon>
        <taxon>Spermatophyta</taxon>
        <taxon>Magnoliopsida</taxon>
        <taxon>Liliopsida</taxon>
        <taxon>Poales</taxon>
        <taxon>Poaceae</taxon>
        <taxon>PACMAD clade</taxon>
        <taxon>Arundinoideae</taxon>
        <taxon>Arundineae</taxon>
        <taxon>Arundo</taxon>
    </lineage>
</organism>
<reference evidence="1" key="1">
    <citation type="submission" date="2014-09" db="EMBL/GenBank/DDBJ databases">
        <authorList>
            <person name="Magalhaes I.L.F."/>
            <person name="Oliveira U."/>
            <person name="Santos F.R."/>
            <person name="Vidigal T.H.D.A."/>
            <person name="Brescovit A.D."/>
            <person name="Santos A.J."/>
        </authorList>
    </citation>
    <scope>NUCLEOTIDE SEQUENCE</scope>
    <source>
        <tissue evidence="1">Shoot tissue taken approximately 20 cm above the soil surface</tissue>
    </source>
</reference>
<dbReference type="AlphaFoldDB" id="A0A0A9FI05"/>
<proteinExistence type="predicted"/>
<protein>
    <submittedName>
        <fullName evidence="1">Uncharacterized protein</fullName>
    </submittedName>
</protein>
<dbReference type="EMBL" id="GBRH01189983">
    <property type="protein sequence ID" value="JAE07913.1"/>
    <property type="molecule type" value="Transcribed_RNA"/>
</dbReference>
<evidence type="ECO:0000313" key="1">
    <source>
        <dbReference type="EMBL" id="JAE07913.1"/>
    </source>
</evidence>
<name>A0A0A9FI05_ARUDO</name>
<reference evidence="1" key="2">
    <citation type="journal article" date="2015" name="Data Brief">
        <title>Shoot transcriptome of the giant reed, Arundo donax.</title>
        <authorList>
            <person name="Barrero R.A."/>
            <person name="Guerrero F.D."/>
            <person name="Moolhuijzen P."/>
            <person name="Goolsby J.A."/>
            <person name="Tidwell J."/>
            <person name="Bellgard S.E."/>
            <person name="Bellgard M.I."/>
        </authorList>
    </citation>
    <scope>NUCLEOTIDE SEQUENCE</scope>
    <source>
        <tissue evidence="1">Shoot tissue taken approximately 20 cm above the soil surface</tissue>
    </source>
</reference>
<sequence length="28" mass="3177">MSRRMPGIKYYGNSLSIIIYQGQSGLRS</sequence>